<evidence type="ECO:0000256" key="1">
    <source>
        <dbReference type="SAM" id="Phobius"/>
    </source>
</evidence>
<reference evidence="2" key="1">
    <citation type="submission" date="2021-01" db="EMBL/GenBank/DDBJ databases">
        <title>A chromosome-scale assembly of European eel, Anguilla anguilla.</title>
        <authorList>
            <person name="Henkel C."/>
            <person name="Jong-Raadsen S.A."/>
            <person name="Dufour S."/>
            <person name="Weltzien F.-A."/>
            <person name="Palstra A.P."/>
            <person name="Pelster B."/>
            <person name="Spaink H.P."/>
            <person name="Van Den Thillart G.E."/>
            <person name="Jansen H."/>
            <person name="Zahm M."/>
            <person name="Klopp C."/>
            <person name="Cedric C."/>
            <person name="Louis A."/>
            <person name="Berthelot C."/>
            <person name="Parey E."/>
            <person name="Roest Crollius H."/>
            <person name="Montfort J."/>
            <person name="Robinson-Rechavi M."/>
            <person name="Bucao C."/>
            <person name="Bouchez O."/>
            <person name="Gislard M."/>
            <person name="Lluch J."/>
            <person name="Milhes M."/>
            <person name="Lampietro C."/>
            <person name="Lopez Roques C."/>
            <person name="Donnadieu C."/>
            <person name="Braasch I."/>
            <person name="Desvignes T."/>
            <person name="Postlethwait J."/>
            <person name="Bobe J."/>
            <person name="Guiguen Y."/>
            <person name="Dirks R."/>
        </authorList>
    </citation>
    <scope>NUCLEOTIDE SEQUENCE</scope>
    <source>
        <strain evidence="2">Tag_6206</strain>
        <tissue evidence="2">Liver</tissue>
    </source>
</reference>
<name>A0A9D3LW00_ANGAN</name>
<protein>
    <submittedName>
        <fullName evidence="2">Uncharacterized protein</fullName>
    </submittedName>
</protein>
<accession>A0A9D3LW00</accession>
<gene>
    <name evidence="2" type="ORF">ANANG_G00251720</name>
</gene>
<organism evidence="2 3">
    <name type="scientific">Anguilla anguilla</name>
    <name type="common">European freshwater eel</name>
    <name type="synonym">Muraena anguilla</name>
    <dbReference type="NCBI Taxonomy" id="7936"/>
    <lineage>
        <taxon>Eukaryota</taxon>
        <taxon>Metazoa</taxon>
        <taxon>Chordata</taxon>
        <taxon>Craniata</taxon>
        <taxon>Vertebrata</taxon>
        <taxon>Euteleostomi</taxon>
        <taxon>Actinopterygii</taxon>
        <taxon>Neopterygii</taxon>
        <taxon>Teleostei</taxon>
        <taxon>Anguilliformes</taxon>
        <taxon>Anguillidae</taxon>
        <taxon>Anguilla</taxon>
    </lineage>
</organism>
<dbReference type="AlphaFoldDB" id="A0A9D3LW00"/>
<dbReference type="EMBL" id="JAFIRN010000014">
    <property type="protein sequence ID" value="KAG5836170.1"/>
    <property type="molecule type" value="Genomic_DNA"/>
</dbReference>
<keyword evidence="1" id="KW-1133">Transmembrane helix</keyword>
<keyword evidence="3" id="KW-1185">Reference proteome</keyword>
<dbReference type="Proteomes" id="UP001044222">
    <property type="component" value="Chromosome 14"/>
</dbReference>
<sequence length="104" mass="11702">MCVSGAVCSSACYSLSETQKVRSGYAAALGQSKSLRLTHSSESILHEEEKQPPLQHFILQSHCICWQIPLEKRKIFFALCFFSVHSFIVLCDIFVTACLLLNIY</sequence>
<evidence type="ECO:0000313" key="2">
    <source>
        <dbReference type="EMBL" id="KAG5836170.1"/>
    </source>
</evidence>
<proteinExistence type="predicted"/>
<keyword evidence="1" id="KW-0812">Transmembrane</keyword>
<keyword evidence="1" id="KW-0472">Membrane</keyword>
<comment type="caution">
    <text evidence="2">The sequence shown here is derived from an EMBL/GenBank/DDBJ whole genome shotgun (WGS) entry which is preliminary data.</text>
</comment>
<evidence type="ECO:0000313" key="3">
    <source>
        <dbReference type="Proteomes" id="UP001044222"/>
    </source>
</evidence>
<feature type="transmembrane region" description="Helical" evidence="1">
    <location>
        <begin position="76"/>
        <end position="103"/>
    </location>
</feature>